<dbReference type="Proteomes" id="UP000266615">
    <property type="component" value="Unassembled WGS sequence"/>
</dbReference>
<organism evidence="1 2">
    <name type="scientific">Nesterenkonia natronophila</name>
    <dbReference type="NCBI Taxonomy" id="2174932"/>
    <lineage>
        <taxon>Bacteria</taxon>
        <taxon>Bacillati</taxon>
        <taxon>Actinomycetota</taxon>
        <taxon>Actinomycetes</taxon>
        <taxon>Micrococcales</taxon>
        <taxon>Micrococcaceae</taxon>
        <taxon>Nesterenkonia</taxon>
    </lineage>
</organism>
<dbReference type="InterPro" id="IPR050484">
    <property type="entry name" value="Transf_Hexapept/Carb_Anhydrase"/>
</dbReference>
<dbReference type="Gene3D" id="2.160.10.10">
    <property type="entry name" value="Hexapeptide repeat proteins"/>
    <property type="match status" value="1"/>
</dbReference>
<gene>
    <name evidence="1" type="ORF">D3250_07845</name>
</gene>
<evidence type="ECO:0000313" key="2">
    <source>
        <dbReference type="Proteomes" id="UP000266615"/>
    </source>
</evidence>
<dbReference type="CDD" id="cd04645">
    <property type="entry name" value="LbH_gamma_CA_like"/>
    <property type="match status" value="1"/>
</dbReference>
<dbReference type="InterPro" id="IPR011004">
    <property type="entry name" value="Trimer_LpxA-like_sf"/>
</dbReference>
<accession>A0A3A4F190</accession>
<dbReference type="RefSeq" id="WP_119902791.1">
    <property type="nucleotide sequence ID" value="NZ_QYZP01000002.1"/>
</dbReference>
<dbReference type="InterPro" id="IPR047324">
    <property type="entry name" value="LbH_gamma_CA-like"/>
</dbReference>
<dbReference type="InterPro" id="IPR001451">
    <property type="entry name" value="Hexapep"/>
</dbReference>
<dbReference type="EMBL" id="QYZP01000002">
    <property type="protein sequence ID" value="RJN32002.1"/>
    <property type="molecule type" value="Genomic_DNA"/>
</dbReference>
<dbReference type="PANTHER" id="PTHR13061">
    <property type="entry name" value="DYNACTIN SUBUNIT P25"/>
    <property type="match status" value="1"/>
</dbReference>
<protein>
    <submittedName>
        <fullName evidence="1">Gamma carbonic anhydrase family protein</fullName>
    </submittedName>
</protein>
<reference evidence="1 2" key="1">
    <citation type="submission" date="2018-09" db="EMBL/GenBank/DDBJ databases">
        <title>Nesterenkonia natronophila sp. nov., an alkaliphilic actinobacteriume isolated from a soda lake, and emended description of the genus Nesterenkonia.</title>
        <authorList>
            <person name="Menes R.J."/>
            <person name="Iriarte A."/>
        </authorList>
    </citation>
    <scope>NUCLEOTIDE SEQUENCE [LARGE SCALE GENOMIC DNA]</scope>
    <source>
        <strain evidence="1 2">M8</strain>
    </source>
</reference>
<evidence type="ECO:0000313" key="1">
    <source>
        <dbReference type="EMBL" id="RJN32002.1"/>
    </source>
</evidence>
<comment type="caution">
    <text evidence="1">The sequence shown here is derived from an EMBL/GenBank/DDBJ whole genome shotgun (WGS) entry which is preliminary data.</text>
</comment>
<dbReference type="PANTHER" id="PTHR13061:SF29">
    <property type="entry name" value="GAMMA CARBONIC ANHYDRASE-LIKE 1, MITOCHONDRIAL-RELATED"/>
    <property type="match status" value="1"/>
</dbReference>
<proteinExistence type="predicted"/>
<dbReference type="OrthoDB" id="9803036at2"/>
<sequence length="179" mass="18420">MVRRTVAGKTPRVGQRVFVAPTAAVTGDVVMEDDSSAFYGVSVRGDRSLITVGPKTNLQDNVSVHSDADAPCTLGSGVSVGHGAVVHGCTVGDGALIGMNATVLNHSTIGAESLIAAGTVVLEGTEVPPRSLVAGIPGKVRRELTEDEVAGLRENAEVYLELKEQHLAAEADEAPHVSS</sequence>
<keyword evidence="2" id="KW-1185">Reference proteome</keyword>
<dbReference type="Pfam" id="PF00132">
    <property type="entry name" value="Hexapep"/>
    <property type="match status" value="1"/>
</dbReference>
<dbReference type="SUPFAM" id="SSF51161">
    <property type="entry name" value="Trimeric LpxA-like enzymes"/>
    <property type="match status" value="1"/>
</dbReference>
<dbReference type="AlphaFoldDB" id="A0A3A4F190"/>
<name>A0A3A4F190_9MICC</name>